<dbReference type="EMBL" id="JBBKZU010000007">
    <property type="protein sequence ID" value="MEJ8812866.1"/>
    <property type="molecule type" value="Genomic_DNA"/>
</dbReference>
<dbReference type="SUPFAM" id="SSF53850">
    <property type="entry name" value="Periplasmic binding protein-like II"/>
    <property type="match status" value="1"/>
</dbReference>
<dbReference type="PANTHER" id="PTHR30537:SF5">
    <property type="entry name" value="HTH-TYPE TRANSCRIPTIONAL ACTIVATOR TTDR-RELATED"/>
    <property type="match status" value="1"/>
</dbReference>
<evidence type="ECO:0000256" key="4">
    <source>
        <dbReference type="ARBA" id="ARBA00023163"/>
    </source>
</evidence>
<keyword evidence="7" id="KW-1185">Reference proteome</keyword>
<protein>
    <submittedName>
        <fullName evidence="6">LysR family transcriptional regulator</fullName>
    </submittedName>
</protein>
<dbReference type="PANTHER" id="PTHR30537">
    <property type="entry name" value="HTH-TYPE TRANSCRIPTIONAL REGULATOR"/>
    <property type="match status" value="1"/>
</dbReference>
<dbReference type="InterPro" id="IPR000847">
    <property type="entry name" value="LysR_HTH_N"/>
</dbReference>
<dbReference type="InterPro" id="IPR036390">
    <property type="entry name" value="WH_DNA-bd_sf"/>
</dbReference>
<dbReference type="InterPro" id="IPR036388">
    <property type="entry name" value="WH-like_DNA-bd_sf"/>
</dbReference>
<reference evidence="6 7" key="1">
    <citation type="submission" date="2024-03" db="EMBL/GenBank/DDBJ databases">
        <title>Novel species of the genus Variovorax.</title>
        <authorList>
            <person name="Liu Q."/>
            <person name="Xin Y.-H."/>
        </authorList>
    </citation>
    <scope>NUCLEOTIDE SEQUENCE [LARGE SCALE GENOMIC DNA]</scope>
    <source>
        <strain evidence="6 7">KACC 18899</strain>
    </source>
</reference>
<keyword evidence="4" id="KW-0804">Transcription</keyword>
<dbReference type="Gene3D" id="3.40.190.290">
    <property type="match status" value="1"/>
</dbReference>
<evidence type="ECO:0000313" key="7">
    <source>
        <dbReference type="Proteomes" id="UP001365846"/>
    </source>
</evidence>
<evidence type="ECO:0000256" key="2">
    <source>
        <dbReference type="ARBA" id="ARBA00023015"/>
    </source>
</evidence>
<organism evidence="6 7">
    <name type="scientific">Variovorax ureilyticus</name>
    <dbReference type="NCBI Taxonomy" id="1836198"/>
    <lineage>
        <taxon>Bacteria</taxon>
        <taxon>Pseudomonadati</taxon>
        <taxon>Pseudomonadota</taxon>
        <taxon>Betaproteobacteria</taxon>
        <taxon>Burkholderiales</taxon>
        <taxon>Comamonadaceae</taxon>
        <taxon>Variovorax</taxon>
    </lineage>
</organism>
<evidence type="ECO:0000256" key="1">
    <source>
        <dbReference type="ARBA" id="ARBA00009437"/>
    </source>
</evidence>
<gene>
    <name evidence="6" type="ORF">WKW77_17410</name>
</gene>
<comment type="similarity">
    <text evidence="1">Belongs to the LysR transcriptional regulatory family.</text>
</comment>
<accession>A0ABU8VHS9</accession>
<dbReference type="Gene3D" id="1.10.10.10">
    <property type="entry name" value="Winged helix-like DNA-binding domain superfamily/Winged helix DNA-binding domain"/>
    <property type="match status" value="1"/>
</dbReference>
<dbReference type="Proteomes" id="UP001365846">
    <property type="component" value="Unassembled WGS sequence"/>
</dbReference>
<evidence type="ECO:0000313" key="6">
    <source>
        <dbReference type="EMBL" id="MEJ8812866.1"/>
    </source>
</evidence>
<dbReference type="Pfam" id="PF00126">
    <property type="entry name" value="HTH_1"/>
    <property type="match status" value="1"/>
</dbReference>
<keyword evidence="3" id="KW-0238">DNA-binding</keyword>
<keyword evidence="2" id="KW-0805">Transcription regulation</keyword>
<dbReference type="PROSITE" id="PS50931">
    <property type="entry name" value="HTH_LYSR"/>
    <property type="match status" value="1"/>
</dbReference>
<evidence type="ECO:0000259" key="5">
    <source>
        <dbReference type="PROSITE" id="PS50931"/>
    </source>
</evidence>
<dbReference type="InterPro" id="IPR058163">
    <property type="entry name" value="LysR-type_TF_proteobact-type"/>
</dbReference>
<dbReference type="InterPro" id="IPR005119">
    <property type="entry name" value="LysR_subst-bd"/>
</dbReference>
<dbReference type="RefSeq" id="WP_340358109.1">
    <property type="nucleotide sequence ID" value="NZ_JBBKZU010000007.1"/>
</dbReference>
<dbReference type="Pfam" id="PF03466">
    <property type="entry name" value="LysR_substrate"/>
    <property type="match status" value="1"/>
</dbReference>
<feature type="domain" description="HTH lysR-type" evidence="5">
    <location>
        <begin position="15"/>
        <end position="72"/>
    </location>
</feature>
<name>A0ABU8VHS9_9BURK</name>
<dbReference type="SUPFAM" id="SSF46785">
    <property type="entry name" value="Winged helix' DNA-binding domain"/>
    <property type="match status" value="1"/>
</dbReference>
<dbReference type="PRINTS" id="PR00039">
    <property type="entry name" value="HTHLYSR"/>
</dbReference>
<proteinExistence type="inferred from homology"/>
<sequence length="311" mass="35105">MPTDRPRTSSTAPADRIELMNTFVRIVEAGSLSAAATQMRTTQPTVSRRLQTLERQLGMRLLRRSTHALKLTEDGERCFARARELVADWQAFEADMRGDGEPEGTLRVMVPHAFGQELLVKPLADYVRQHPRVNVDWLLNDRHPDFIADGVDCAIHVGEIDDPGVVAIRLAEVPRIVAAAPSVLPKGRRSPQHADELATLPWLALRTYYRTELTLTRERDGEQCRIPMHPRISTDSLYALRSAAVMGLGACVGSTWLLREDIDAGRLVQLVPGWRAPPLPCYLIYPYARLHSPKLKRFVEVMRKGWQEAFF</sequence>
<evidence type="ECO:0000256" key="3">
    <source>
        <dbReference type="ARBA" id="ARBA00023125"/>
    </source>
</evidence>
<dbReference type="CDD" id="cd08422">
    <property type="entry name" value="PBP2_CrgA_like"/>
    <property type="match status" value="1"/>
</dbReference>
<comment type="caution">
    <text evidence="6">The sequence shown here is derived from an EMBL/GenBank/DDBJ whole genome shotgun (WGS) entry which is preliminary data.</text>
</comment>